<evidence type="ECO:0000313" key="2">
    <source>
        <dbReference type="Proteomes" id="UP000248745"/>
    </source>
</evidence>
<accession>A0A2W2BKI3</accession>
<organism evidence="1 2">
    <name type="scientific">Taibaiella soli</name>
    <dbReference type="NCBI Taxonomy" id="1649169"/>
    <lineage>
        <taxon>Bacteria</taxon>
        <taxon>Pseudomonadati</taxon>
        <taxon>Bacteroidota</taxon>
        <taxon>Chitinophagia</taxon>
        <taxon>Chitinophagales</taxon>
        <taxon>Chitinophagaceae</taxon>
        <taxon>Taibaiella</taxon>
    </lineage>
</organism>
<dbReference type="Pfam" id="PF19494">
    <property type="entry name" value="DUF6029"/>
    <property type="match status" value="1"/>
</dbReference>
<reference evidence="1 2" key="1">
    <citation type="submission" date="2018-06" db="EMBL/GenBank/DDBJ databases">
        <title>Mucibacter soli gen. nov., sp. nov., a new member of the family Chitinophagaceae producing mucin.</title>
        <authorList>
            <person name="Kim M.-K."/>
            <person name="Park S."/>
            <person name="Kim T.-S."/>
            <person name="Joung Y."/>
            <person name="Han J.-H."/>
            <person name="Kim S.B."/>
        </authorList>
    </citation>
    <scope>NUCLEOTIDE SEQUENCE [LARGE SCALE GENOMIC DNA]</scope>
    <source>
        <strain evidence="1 2">R1-15</strain>
    </source>
</reference>
<sequence length="524" mass="58826">MSAGVLGAFAQGTLSGEFMANANFYVRDSAINANNQLYNNYKSGGEAWLGLRYNYKGFTATLRMDAMQNSNLYLPGTPYTTFGIGSWSLSKDIGKASITGGYIYDQIGSGILFRSYEDRGLLIDNALVGARVKYQLTDNINIKAMVGQQKDVSAVNKFYGPIIKTFSAEGDFQAGNVHLSPGVGALNRTMDQTSMNAVVSSINNMEVEARFVPRYNNYAFTAYNTLSVGNFSWYAEGSYKTHEAIVDPYQSDSLYDAPGSVVYTTLGYAQKGIAVNLTGKRTENFSMRTSPNETLIRGIMNWQPIIARLHPQRLMARYTPASQDLSEQGTNMDLLITPNDNLTITTDFTYINNLNNIELYREAYGEFEYRGMKKWLFDGGVQYMHYNQQLYQVTPVKDPIVKATTPFLEVTYRINRKQSLRFEGEYMFTKQDYGDWAFALLEYNIAPKWSFSASDMYPTHLNPNNRDNIQTAVHYFNVFGAFTQGANRFTLSYVRQPSGINCTGGVCRYEPAFNGLKIGLTSSF</sequence>
<dbReference type="EMBL" id="QKTW01000009">
    <property type="protein sequence ID" value="PZF73976.1"/>
    <property type="molecule type" value="Genomic_DNA"/>
</dbReference>
<proteinExistence type="predicted"/>
<keyword evidence="2" id="KW-1185">Reference proteome</keyword>
<name>A0A2W2BKI3_9BACT</name>
<dbReference type="Proteomes" id="UP000248745">
    <property type="component" value="Unassembled WGS sequence"/>
</dbReference>
<comment type="caution">
    <text evidence="1">The sequence shown here is derived from an EMBL/GenBank/DDBJ whole genome shotgun (WGS) entry which is preliminary data.</text>
</comment>
<dbReference type="InterPro" id="IPR046070">
    <property type="entry name" value="DUF6029"/>
</dbReference>
<gene>
    <name evidence="1" type="ORF">DN068_06460</name>
</gene>
<evidence type="ECO:0000313" key="1">
    <source>
        <dbReference type="EMBL" id="PZF73976.1"/>
    </source>
</evidence>
<protein>
    <submittedName>
        <fullName evidence="1">Uncharacterized protein</fullName>
    </submittedName>
</protein>
<dbReference type="AlphaFoldDB" id="A0A2W2BKI3"/>